<name>A0A3S1DVV0_9BACL</name>
<comment type="caution">
    <text evidence="1">The sequence shown here is derived from an EMBL/GenBank/DDBJ whole genome shotgun (WGS) entry which is preliminary data.</text>
</comment>
<dbReference type="EMBL" id="RZNX01000006">
    <property type="protein sequence ID" value="RUT29568.1"/>
    <property type="molecule type" value="Genomic_DNA"/>
</dbReference>
<evidence type="ECO:0000313" key="2">
    <source>
        <dbReference type="Proteomes" id="UP000272464"/>
    </source>
</evidence>
<evidence type="ECO:0000313" key="1">
    <source>
        <dbReference type="EMBL" id="RUT29568.1"/>
    </source>
</evidence>
<sequence length="277" mass="31067">MKRLWKLPNIAVIGLLFVLLCGFALAGGKLLFQEELGNVKINYTANEEVTLDSGLLEKMRHSLSEVKAKLNKGETAVLYFAELGANRYAFQSVSNPEVVNDLDSWSRTVSHQNPTEHIPESLPGSFKFAQGMESPAYGAFIDSAAFKLLDDMKVESKQTGKDVVWRKTAVKSKPVFNFYTSLYRNAEQQTIYYTLQIPNEKVRMEGITSPTSVYEDLNIHGHPAHYTLDNQSLYGASKIAQYILWMEEKGDQTLIYQVGTDSPTVTKQQLIQAAQSL</sequence>
<organism evidence="1 2">
    <name type="scientific">Paenibacillus zeisoli</name>
    <dbReference type="NCBI Taxonomy" id="2496267"/>
    <lineage>
        <taxon>Bacteria</taxon>
        <taxon>Bacillati</taxon>
        <taxon>Bacillota</taxon>
        <taxon>Bacilli</taxon>
        <taxon>Bacillales</taxon>
        <taxon>Paenibacillaceae</taxon>
        <taxon>Paenibacillus</taxon>
    </lineage>
</organism>
<evidence type="ECO:0008006" key="3">
    <source>
        <dbReference type="Google" id="ProtNLM"/>
    </source>
</evidence>
<proteinExistence type="predicted"/>
<keyword evidence="2" id="KW-1185">Reference proteome</keyword>
<protein>
    <recommendedName>
        <fullName evidence="3">DUF4367 domain-containing protein</fullName>
    </recommendedName>
</protein>
<dbReference type="OrthoDB" id="2471945at2"/>
<dbReference type="RefSeq" id="WP_127199952.1">
    <property type="nucleotide sequence ID" value="NZ_RZNX01000006.1"/>
</dbReference>
<dbReference type="Proteomes" id="UP000272464">
    <property type="component" value="Unassembled WGS sequence"/>
</dbReference>
<reference evidence="1 2" key="1">
    <citation type="submission" date="2018-12" db="EMBL/GenBank/DDBJ databases">
        <authorList>
            <person name="Sun L."/>
            <person name="Chen Z."/>
        </authorList>
    </citation>
    <scope>NUCLEOTIDE SEQUENCE [LARGE SCALE GENOMIC DNA]</scope>
    <source>
        <strain evidence="1 2">3-5-3</strain>
    </source>
</reference>
<dbReference type="AlphaFoldDB" id="A0A3S1DVV0"/>
<accession>A0A3S1DVV0</accession>
<gene>
    <name evidence="1" type="ORF">EJP77_14415</name>
</gene>